<evidence type="ECO:0000259" key="4">
    <source>
        <dbReference type="PROSITE" id="PS50030"/>
    </source>
</evidence>
<dbReference type="Gene3D" id="3.10.110.10">
    <property type="entry name" value="Ubiquitin Conjugating Enzyme"/>
    <property type="match status" value="1"/>
</dbReference>
<dbReference type="InParanoid" id="A0A1Y2BIQ5"/>
<evidence type="ECO:0000259" key="5">
    <source>
        <dbReference type="PROSITE" id="PS50127"/>
    </source>
</evidence>
<feature type="domain" description="UBC core" evidence="5">
    <location>
        <begin position="666"/>
        <end position="826"/>
    </location>
</feature>
<dbReference type="GO" id="GO:0061631">
    <property type="term" value="F:ubiquitin conjugating enzyme activity"/>
    <property type="evidence" value="ECO:0007669"/>
    <property type="project" value="TreeGrafter"/>
</dbReference>
<feature type="region of interest" description="Disordered" evidence="3">
    <location>
        <begin position="863"/>
        <end position="897"/>
    </location>
</feature>
<keyword evidence="7" id="KW-1185">Reference proteome</keyword>
<evidence type="ECO:0000256" key="1">
    <source>
        <dbReference type="ARBA" id="ARBA00022679"/>
    </source>
</evidence>
<dbReference type="Gene3D" id="1.10.8.10">
    <property type="entry name" value="DNA helicase RuvA subunit, C-terminal domain"/>
    <property type="match status" value="1"/>
</dbReference>
<comment type="caution">
    <text evidence="6">The sequence shown here is derived from an EMBL/GenBank/DDBJ whole genome shotgun (WGS) entry which is preliminary data.</text>
</comment>
<feature type="region of interest" description="Disordered" evidence="3">
    <location>
        <begin position="519"/>
        <end position="539"/>
    </location>
</feature>
<dbReference type="InterPro" id="IPR016135">
    <property type="entry name" value="UBQ-conjugating_enzyme/RWD"/>
</dbReference>
<feature type="compositionally biased region" description="Basic and acidic residues" evidence="3">
    <location>
        <begin position="878"/>
        <end position="889"/>
    </location>
</feature>
<protein>
    <recommendedName>
        <fullName evidence="8">UBC core domain-containing protein</fullName>
    </recommendedName>
</protein>
<dbReference type="AlphaFoldDB" id="A0A1Y2BIQ5"/>
<dbReference type="Proteomes" id="UP000193986">
    <property type="component" value="Unassembled WGS sequence"/>
</dbReference>
<dbReference type="InterPro" id="IPR009060">
    <property type="entry name" value="UBA-like_sf"/>
</dbReference>
<dbReference type="SMART" id="SM00165">
    <property type="entry name" value="UBA"/>
    <property type="match status" value="1"/>
</dbReference>
<gene>
    <name evidence="6" type="ORF">BCR39DRAFT_513852</name>
</gene>
<sequence>MAQQVALKQLTEMGIPVGRAKAALERTKGDAMSAAERVFGGDFDDIPSDDDADDFLGESSRGTNQTGFRTPEEQPFVERVQRIVTLEDRDNEVDGSDEGSYEFEDYEDDAQGDNHIQSDPYAGIFFSKDRVEQVIEPVDEPEYVVMDDDGGNVKVTVRLLDRSEWMSGCPEGNEQSFLFQLYSTLNEDFPCSHGCGQTLKRRKEDFFCLFSDFPRYARHISSIVRPICPRCQGMSCLACGEKTDDDAPSVSAGGKGKGRSLEDDRLLHCLNMQGLLIGVGLHMIQEAFATGKSQSIHIPGSRKPPAKKRKTGVISKKKKVSSVLGSMGLAVPAHVVTPEPDELDEDDHNPHGGAHSSQAKGVGYAGSTHEDHSWRLAAQQAQEEADKRTASLLAHVKVYLPQLNRASGTRTSDHMVHPTTLAHLRRRSGFVNDLLRNDSLLDMSGRGDLYRTLFDWLEVISSHEALASLLAMPQMRPTKIEPGQDDNTVRITYEGASSPRELLESCVIQAQAALKGLRSTSVEETTGSPTEEEKRLSATEAANKALKRIEEESNDENRVLKAFCERIVACAAAIDRSIKEVKGQPFLDRMKESLPKLPDVGEAVEQDIAAGSSEAATIAIYERWAGRARFQYCDMAAPSSSSATEISYRHAFSGQLTSLEMNDAPKRSLAIAKELAILTTALPVAWHSTIFLRVDESRVDCIKAMIIGPEGTPYENGCFIFDIFLPLDYNIRNPSVKSMTTNGGKYRYNPNLYADGKVCLSLLGTWTGPGWIAGQSTLLQVLISIQSLILCEEPYCNEPGWAQGSGSTGSKSYSANVRRMTIADAMANNIKTPPYPFENEIKTHFRLKSQWIRKQLDRWKALDDGHPISGDSYSPGVRSRDSKPSERAEGSQVPFDQYADELRQLLDELDTK</sequence>
<feature type="domain" description="UBA" evidence="4">
    <location>
        <begin position="1"/>
        <end position="41"/>
    </location>
</feature>
<dbReference type="EMBL" id="MCFC01000002">
    <property type="protein sequence ID" value="ORY34658.1"/>
    <property type="molecule type" value="Genomic_DNA"/>
</dbReference>
<dbReference type="SUPFAM" id="SSF54495">
    <property type="entry name" value="UBC-like"/>
    <property type="match status" value="1"/>
</dbReference>
<name>A0A1Y2BIQ5_9TREE</name>
<feature type="region of interest" description="Disordered" evidence="3">
    <location>
        <begin position="339"/>
        <end position="374"/>
    </location>
</feature>
<dbReference type="Pfam" id="PF00179">
    <property type="entry name" value="UQ_con"/>
    <property type="match status" value="1"/>
</dbReference>
<dbReference type="PROSITE" id="PS50030">
    <property type="entry name" value="UBA"/>
    <property type="match status" value="1"/>
</dbReference>
<dbReference type="InterPro" id="IPR000608">
    <property type="entry name" value="UBC"/>
</dbReference>
<dbReference type="CDD" id="cd23810">
    <property type="entry name" value="UBCc_BIRC6"/>
    <property type="match status" value="1"/>
</dbReference>
<dbReference type="PANTHER" id="PTHR46116:SF15">
    <property type="entry name" value="(E3-INDEPENDENT) E2 UBIQUITIN-CONJUGATING ENZYME"/>
    <property type="match status" value="1"/>
</dbReference>
<dbReference type="STRING" id="71784.A0A1Y2BIQ5"/>
<evidence type="ECO:0008006" key="8">
    <source>
        <dbReference type="Google" id="ProtNLM"/>
    </source>
</evidence>
<feature type="region of interest" description="Disordered" evidence="3">
    <location>
        <begin position="40"/>
        <end position="74"/>
    </location>
</feature>
<proteinExistence type="predicted"/>
<dbReference type="OrthoDB" id="47801at2759"/>
<keyword evidence="1" id="KW-0808">Transferase</keyword>
<dbReference type="PROSITE" id="PS50127">
    <property type="entry name" value="UBC_2"/>
    <property type="match status" value="1"/>
</dbReference>
<dbReference type="PANTHER" id="PTHR46116">
    <property type="entry name" value="(E3-INDEPENDENT) E2 UBIQUITIN-CONJUGATING ENZYME"/>
    <property type="match status" value="1"/>
</dbReference>
<keyword evidence="2" id="KW-0833">Ubl conjugation pathway</keyword>
<evidence type="ECO:0000256" key="3">
    <source>
        <dbReference type="SAM" id="MobiDB-lite"/>
    </source>
</evidence>
<feature type="compositionally biased region" description="Basic residues" evidence="3">
    <location>
        <begin position="304"/>
        <end position="317"/>
    </location>
</feature>
<dbReference type="SMART" id="SM00212">
    <property type="entry name" value="UBCc"/>
    <property type="match status" value="1"/>
</dbReference>
<feature type="compositionally biased region" description="Polar residues" evidence="3">
    <location>
        <begin position="519"/>
        <end position="529"/>
    </location>
</feature>
<evidence type="ECO:0000313" key="7">
    <source>
        <dbReference type="Proteomes" id="UP000193986"/>
    </source>
</evidence>
<reference evidence="6 7" key="1">
    <citation type="submission" date="2016-07" db="EMBL/GenBank/DDBJ databases">
        <title>Pervasive Adenine N6-methylation of Active Genes in Fungi.</title>
        <authorList>
            <consortium name="DOE Joint Genome Institute"/>
            <person name="Mondo S.J."/>
            <person name="Dannebaum R.O."/>
            <person name="Kuo R.C."/>
            <person name="Labutti K."/>
            <person name="Haridas S."/>
            <person name="Kuo A."/>
            <person name="Salamov A."/>
            <person name="Ahrendt S.R."/>
            <person name="Lipzen A."/>
            <person name="Sullivan W."/>
            <person name="Andreopoulos W.B."/>
            <person name="Clum A."/>
            <person name="Lindquist E."/>
            <person name="Daum C."/>
            <person name="Ramamoorthy G.K."/>
            <person name="Gryganskyi A."/>
            <person name="Culley D."/>
            <person name="Magnuson J.K."/>
            <person name="James T.Y."/>
            <person name="O'Malley M.A."/>
            <person name="Stajich J.E."/>
            <person name="Spatafora J.W."/>
            <person name="Visel A."/>
            <person name="Grigoriev I.V."/>
        </authorList>
    </citation>
    <scope>NUCLEOTIDE SEQUENCE [LARGE SCALE GENOMIC DNA]</scope>
    <source>
        <strain evidence="6 7">68-887.2</strain>
    </source>
</reference>
<evidence type="ECO:0000313" key="6">
    <source>
        <dbReference type="EMBL" id="ORY34658.1"/>
    </source>
</evidence>
<feature type="region of interest" description="Disordered" evidence="3">
    <location>
        <begin position="295"/>
        <end position="317"/>
    </location>
</feature>
<organism evidence="6 7">
    <name type="scientific">Naematelia encephala</name>
    <dbReference type="NCBI Taxonomy" id="71784"/>
    <lineage>
        <taxon>Eukaryota</taxon>
        <taxon>Fungi</taxon>
        <taxon>Dikarya</taxon>
        <taxon>Basidiomycota</taxon>
        <taxon>Agaricomycotina</taxon>
        <taxon>Tremellomycetes</taxon>
        <taxon>Tremellales</taxon>
        <taxon>Naemateliaceae</taxon>
        <taxon>Naematelia</taxon>
    </lineage>
</organism>
<feature type="compositionally biased region" description="Acidic residues" evidence="3">
    <location>
        <begin position="42"/>
        <end position="56"/>
    </location>
</feature>
<dbReference type="SUPFAM" id="SSF46934">
    <property type="entry name" value="UBA-like"/>
    <property type="match status" value="1"/>
</dbReference>
<dbReference type="InterPro" id="IPR015940">
    <property type="entry name" value="UBA"/>
</dbReference>
<evidence type="ECO:0000256" key="2">
    <source>
        <dbReference type="ARBA" id="ARBA00022786"/>
    </source>
</evidence>
<accession>A0A1Y2BIQ5</accession>